<dbReference type="PANTHER" id="PTHR11088">
    <property type="entry name" value="TRNA DIMETHYLALLYLTRANSFERASE"/>
    <property type="match status" value="1"/>
</dbReference>
<dbReference type="Pfam" id="PF01715">
    <property type="entry name" value="IPPT"/>
    <property type="match status" value="1"/>
</dbReference>
<evidence type="ECO:0000256" key="6">
    <source>
        <dbReference type="ARBA" id="ARBA00022741"/>
    </source>
</evidence>
<evidence type="ECO:0000256" key="5">
    <source>
        <dbReference type="ARBA" id="ARBA00022694"/>
    </source>
</evidence>
<accession>A0A0G1KPD5</accession>
<dbReference type="GO" id="GO:0005524">
    <property type="term" value="F:ATP binding"/>
    <property type="evidence" value="ECO:0007669"/>
    <property type="project" value="UniProtKB-UniRule"/>
</dbReference>
<dbReference type="Gene3D" id="1.10.287.890">
    <property type="entry name" value="Crystal structure of tRNA isopentenylpyrophosphate transferase (bh2366) domain"/>
    <property type="match status" value="1"/>
</dbReference>
<proteinExistence type="inferred from homology"/>
<dbReference type="SUPFAM" id="SSF52540">
    <property type="entry name" value="P-loop containing nucleoside triphosphate hydrolases"/>
    <property type="match status" value="1"/>
</dbReference>
<name>A0A0G1KPD5_9BACT</name>
<evidence type="ECO:0000256" key="1">
    <source>
        <dbReference type="ARBA" id="ARBA00001946"/>
    </source>
</evidence>
<dbReference type="STRING" id="1618392.UW41_C0002G0100"/>
<comment type="caution">
    <text evidence="12">The sequence shown here is derived from an EMBL/GenBank/DDBJ whole genome shotgun (WGS) entry which is preliminary data.</text>
</comment>
<dbReference type="EMBL" id="LCIE01000002">
    <property type="protein sequence ID" value="KKT49824.1"/>
    <property type="molecule type" value="Genomic_DNA"/>
</dbReference>
<dbReference type="PANTHER" id="PTHR11088:SF60">
    <property type="entry name" value="TRNA DIMETHYLALLYLTRANSFERASE"/>
    <property type="match status" value="1"/>
</dbReference>
<dbReference type="InterPro" id="IPR027417">
    <property type="entry name" value="P-loop_NTPase"/>
</dbReference>
<evidence type="ECO:0000256" key="10">
    <source>
        <dbReference type="HAMAP-Rule" id="MF_00185"/>
    </source>
</evidence>
<dbReference type="Gene3D" id="3.40.50.300">
    <property type="entry name" value="P-loop containing nucleotide triphosphate hydrolases"/>
    <property type="match status" value="1"/>
</dbReference>
<reference evidence="12 13" key="1">
    <citation type="journal article" date="2015" name="Nature">
        <title>rRNA introns, odd ribosomes, and small enigmatic genomes across a large radiation of phyla.</title>
        <authorList>
            <person name="Brown C.T."/>
            <person name="Hug L.A."/>
            <person name="Thomas B.C."/>
            <person name="Sharon I."/>
            <person name="Castelle C.J."/>
            <person name="Singh A."/>
            <person name="Wilkins M.J."/>
            <person name="Williams K.H."/>
            <person name="Banfield J.F."/>
        </authorList>
    </citation>
    <scope>NUCLEOTIDE SEQUENCE [LARGE SCALE GENOMIC DNA]</scope>
</reference>
<feature type="region of interest" description="Interaction with substrate tRNA" evidence="10">
    <location>
        <begin position="80"/>
        <end position="83"/>
    </location>
</feature>
<protein>
    <recommendedName>
        <fullName evidence="10">tRNA dimethylallyltransferase</fullName>
        <ecNumber evidence="10">2.5.1.75</ecNumber>
    </recommendedName>
    <alternativeName>
        <fullName evidence="10">Dimethylallyl diphosphate:tRNA dimethylallyltransferase</fullName>
        <shortName evidence="10">DMAPP:tRNA dimethylallyltransferase</shortName>
        <shortName evidence="10">DMATase</shortName>
    </alternativeName>
    <alternativeName>
        <fullName evidence="10">Isopentenyl-diphosphate:tRNA isopentenyltransferase</fullName>
        <shortName evidence="10">IPP transferase</shortName>
        <shortName evidence="10">IPPT</shortName>
        <shortName evidence="10">IPTase</shortName>
    </alternativeName>
</protein>
<evidence type="ECO:0000256" key="9">
    <source>
        <dbReference type="ARBA" id="ARBA00049563"/>
    </source>
</evidence>
<dbReference type="GO" id="GO:0006400">
    <property type="term" value="P:tRNA modification"/>
    <property type="evidence" value="ECO:0007669"/>
    <property type="project" value="TreeGrafter"/>
</dbReference>
<dbReference type="GO" id="GO:0052381">
    <property type="term" value="F:tRNA dimethylallyltransferase activity"/>
    <property type="evidence" value="ECO:0007669"/>
    <property type="project" value="UniProtKB-UniRule"/>
</dbReference>
<gene>
    <name evidence="10" type="primary">miaA</name>
    <name evidence="12" type="ORF">UW41_C0002G0100</name>
</gene>
<keyword evidence="7 10" id="KW-0067">ATP-binding</keyword>
<comment type="function">
    <text evidence="2 10">Catalyzes the transfer of a dimethylallyl group onto the adenine at position 37 in tRNAs that read codons beginning with uridine, leading to the formation of N6-(dimethylallyl)adenosine (i(6)A).</text>
</comment>
<evidence type="ECO:0000256" key="11">
    <source>
        <dbReference type="SAM" id="MobiDB-lite"/>
    </source>
</evidence>
<feature type="region of interest" description="Disordered" evidence="11">
    <location>
        <begin position="31"/>
        <end position="51"/>
    </location>
</feature>
<evidence type="ECO:0000313" key="12">
    <source>
        <dbReference type="EMBL" id="KKT49824.1"/>
    </source>
</evidence>
<evidence type="ECO:0000256" key="8">
    <source>
        <dbReference type="ARBA" id="ARBA00022842"/>
    </source>
</evidence>
<evidence type="ECO:0000313" key="13">
    <source>
        <dbReference type="Proteomes" id="UP000034172"/>
    </source>
</evidence>
<evidence type="ECO:0000256" key="2">
    <source>
        <dbReference type="ARBA" id="ARBA00003213"/>
    </source>
</evidence>
<keyword evidence="8 10" id="KW-0460">Magnesium</keyword>
<sequence length="365" mass="40707">MKNILVICGPTASGKTSLALSVAKELTERHSGLGPAAGTRRGKSTIPSLRGQPACRRSKISCISRSGLTPSGSVNILSADSRQIYQGLDIVTGKDIPADLPPNISFFGLDLVEPNQAYNLADFVSYSQKIIQSSIKENVPLIIVGGTGLYLKAITSDLLNVHVPPNIDLRRDLERLDLKTLQSRLLELNPNKLASLNNSDLHNPRRLIRAIEISSSLRDSTSIDTPLEGTNQSNPSSLDRHASLTMTDISFLWIGLHQDKEIQKAKIRQRVLDRLDYGAIEEVENLMIKYPNHRPPIFTSLGVQETSKFLHQEITRETLIHLWTASEIAYARRQMVWFKKQPGIVWYDKSTIDSHLIAKLTEIYK</sequence>
<comment type="cofactor">
    <cofactor evidence="1 10">
        <name>Mg(2+)</name>
        <dbReference type="ChEBI" id="CHEBI:18420"/>
    </cofactor>
</comment>
<organism evidence="12 13">
    <name type="scientific">Candidatus Collierbacteria bacterium GW2011_GWC2_44_18</name>
    <dbReference type="NCBI Taxonomy" id="1618392"/>
    <lineage>
        <taxon>Bacteria</taxon>
        <taxon>Candidatus Collieribacteriota</taxon>
    </lineage>
</organism>
<dbReference type="AlphaFoldDB" id="A0A0G1KPD5"/>
<keyword evidence="6 10" id="KW-0547">Nucleotide-binding</keyword>
<dbReference type="EC" id="2.5.1.75" evidence="10"/>
<dbReference type="PATRIC" id="fig|1618392.3.peg.159"/>
<dbReference type="HAMAP" id="MF_00185">
    <property type="entry name" value="IPP_trans"/>
    <property type="match status" value="1"/>
</dbReference>
<dbReference type="Proteomes" id="UP000034172">
    <property type="component" value="Unassembled WGS sequence"/>
</dbReference>
<evidence type="ECO:0000256" key="3">
    <source>
        <dbReference type="ARBA" id="ARBA00005842"/>
    </source>
</evidence>
<feature type="binding site" evidence="10">
    <location>
        <begin position="9"/>
        <end position="16"/>
    </location>
    <ligand>
        <name>ATP</name>
        <dbReference type="ChEBI" id="CHEBI:30616"/>
    </ligand>
</feature>
<dbReference type="InterPro" id="IPR039657">
    <property type="entry name" value="Dimethylallyltransferase"/>
</dbReference>
<comment type="similarity">
    <text evidence="3 10">Belongs to the IPP transferase family.</text>
</comment>
<keyword evidence="4 10" id="KW-0808">Transferase</keyword>
<keyword evidence="5 10" id="KW-0819">tRNA processing</keyword>
<dbReference type="InterPro" id="IPR018022">
    <property type="entry name" value="IPT"/>
</dbReference>
<comment type="caution">
    <text evidence="10">Lacks conserved residue(s) required for the propagation of feature annotation.</text>
</comment>
<feature type="site" description="Interaction with substrate tRNA" evidence="10">
    <location>
        <position position="147"/>
    </location>
</feature>
<comment type="subunit">
    <text evidence="10">Monomer.</text>
</comment>
<comment type="catalytic activity">
    <reaction evidence="9 10">
        <text>adenosine(37) in tRNA + dimethylallyl diphosphate = N(6)-dimethylallyladenosine(37) in tRNA + diphosphate</text>
        <dbReference type="Rhea" id="RHEA:26482"/>
        <dbReference type="Rhea" id="RHEA-COMP:10162"/>
        <dbReference type="Rhea" id="RHEA-COMP:10375"/>
        <dbReference type="ChEBI" id="CHEBI:33019"/>
        <dbReference type="ChEBI" id="CHEBI:57623"/>
        <dbReference type="ChEBI" id="CHEBI:74411"/>
        <dbReference type="ChEBI" id="CHEBI:74415"/>
        <dbReference type="EC" id="2.5.1.75"/>
    </reaction>
</comment>
<feature type="binding site" evidence="10">
    <location>
        <begin position="11"/>
        <end position="16"/>
    </location>
    <ligand>
        <name>substrate</name>
    </ligand>
</feature>
<evidence type="ECO:0000256" key="7">
    <source>
        <dbReference type="ARBA" id="ARBA00022840"/>
    </source>
</evidence>
<feature type="site" description="Interaction with substrate tRNA" evidence="10">
    <location>
        <position position="170"/>
    </location>
</feature>
<evidence type="ECO:0000256" key="4">
    <source>
        <dbReference type="ARBA" id="ARBA00022679"/>
    </source>
</evidence>